<accession>D2W019</accession>
<reference evidence="2 3" key="1">
    <citation type="journal article" date="2010" name="Cell">
        <title>The genome of Naegleria gruberi illuminates early eukaryotic versatility.</title>
        <authorList>
            <person name="Fritz-Laylin L.K."/>
            <person name="Prochnik S.E."/>
            <person name="Ginger M.L."/>
            <person name="Dacks J.B."/>
            <person name="Carpenter M.L."/>
            <person name="Field M.C."/>
            <person name="Kuo A."/>
            <person name="Paredez A."/>
            <person name="Chapman J."/>
            <person name="Pham J."/>
            <person name="Shu S."/>
            <person name="Neupane R."/>
            <person name="Cipriano M."/>
            <person name="Mancuso J."/>
            <person name="Tu H."/>
            <person name="Salamov A."/>
            <person name="Lindquist E."/>
            <person name="Shapiro H."/>
            <person name="Lucas S."/>
            <person name="Grigoriev I.V."/>
            <person name="Cande W.Z."/>
            <person name="Fulton C."/>
            <person name="Rokhsar D.S."/>
            <person name="Dawson S.C."/>
        </authorList>
    </citation>
    <scope>NUCLEOTIDE SEQUENCE [LARGE SCALE GENOMIC DNA]</scope>
    <source>
        <strain evidence="2 3">NEG-M</strain>
    </source>
</reference>
<dbReference type="GeneID" id="8857580"/>
<proteinExistence type="predicted"/>
<evidence type="ECO:0000256" key="1">
    <source>
        <dbReference type="SAM" id="MobiDB-lite"/>
    </source>
</evidence>
<keyword evidence="3" id="KW-1185">Reference proteome</keyword>
<dbReference type="Proteomes" id="UP000006671">
    <property type="component" value="Unassembled WGS sequence"/>
</dbReference>
<feature type="region of interest" description="Disordered" evidence="1">
    <location>
        <begin position="100"/>
        <end position="127"/>
    </location>
</feature>
<dbReference type="RefSeq" id="XP_002670415.1">
    <property type="nucleotide sequence ID" value="XM_002670369.1"/>
</dbReference>
<name>D2W019_NAEGR</name>
<feature type="compositionally biased region" description="Polar residues" evidence="1">
    <location>
        <begin position="115"/>
        <end position="127"/>
    </location>
</feature>
<dbReference type="InParanoid" id="D2W019"/>
<evidence type="ECO:0000313" key="2">
    <source>
        <dbReference type="EMBL" id="EFC37671.1"/>
    </source>
</evidence>
<dbReference type="EMBL" id="GG738916">
    <property type="protein sequence ID" value="EFC37671.1"/>
    <property type="molecule type" value="Genomic_DNA"/>
</dbReference>
<dbReference type="KEGG" id="ngr:NAEGRDRAFT_74699"/>
<evidence type="ECO:0000313" key="3">
    <source>
        <dbReference type="Proteomes" id="UP000006671"/>
    </source>
</evidence>
<protein>
    <submittedName>
        <fullName evidence="2">Predicted protein</fullName>
    </submittedName>
</protein>
<organism evidence="3">
    <name type="scientific">Naegleria gruberi</name>
    <name type="common">Amoeba</name>
    <dbReference type="NCBI Taxonomy" id="5762"/>
    <lineage>
        <taxon>Eukaryota</taxon>
        <taxon>Discoba</taxon>
        <taxon>Heterolobosea</taxon>
        <taxon>Tetramitia</taxon>
        <taxon>Eutetramitia</taxon>
        <taxon>Vahlkampfiidae</taxon>
        <taxon>Naegleria</taxon>
    </lineage>
</organism>
<dbReference type="VEuPathDB" id="AmoebaDB:NAEGRDRAFT_74699"/>
<sequence length="127" mass="15267">MNELYELVYNNIDITIESFYDLIKSLYNDVDLDLFKQLRINLINFAIENYKYLNLLQKFKQLPICMRDDLIEKMLSIQFIDIMNENDQLNEIDINGNLDVDNNSNKKRKRKQQDENVSIQPNSKERK</sequence>
<gene>
    <name evidence="2" type="ORF">NAEGRDRAFT_74699</name>
</gene>
<dbReference type="AlphaFoldDB" id="D2W019"/>